<evidence type="ECO:0000256" key="1">
    <source>
        <dbReference type="SAM" id="SignalP"/>
    </source>
</evidence>
<dbReference type="Pfam" id="PF03958">
    <property type="entry name" value="Secretin_N"/>
    <property type="match status" value="1"/>
</dbReference>
<dbReference type="InterPro" id="IPR005644">
    <property type="entry name" value="NolW-like"/>
</dbReference>
<dbReference type="RefSeq" id="WP_090310373.1">
    <property type="nucleotide sequence ID" value="NZ_FNZE01000006.1"/>
</dbReference>
<name>A0A1H6XVW9_9PSED</name>
<keyword evidence="1" id="KW-0732">Signal</keyword>
<evidence type="ECO:0000313" key="4">
    <source>
        <dbReference type="Proteomes" id="UP000242930"/>
    </source>
</evidence>
<dbReference type="EMBL" id="FNZE01000006">
    <property type="protein sequence ID" value="SEJ28695.1"/>
    <property type="molecule type" value="Genomic_DNA"/>
</dbReference>
<dbReference type="OrthoDB" id="5608150at2"/>
<proteinExistence type="predicted"/>
<dbReference type="Proteomes" id="UP000242930">
    <property type="component" value="Unassembled WGS sequence"/>
</dbReference>
<sequence>MRVRLLPVILGLLGSVAVQAAPRTEILPLHYRSADELLPLVQSLLGSEGRVSAYGNQLIVNAEPDKLAELQELLQQLDTRPRRLLISVDSQQERSANRQGYRVDGSIDAGNVEIIGGRGEHHGRNEVRIIKRSSRGTDSSLQQVQATEGYPAQIMVGQSVPLTSYGRDDYGYPREYTEYRDVNRGFEVVASVQGDSVQLSIRSQQDRLGNRSGVIDTQSTDTRISGRLGEWIDLGGISESTSDRHSAILSGQAGGSRQNQALRLKVELLE</sequence>
<dbReference type="InterPro" id="IPR038591">
    <property type="entry name" value="NolW-like_sf"/>
</dbReference>
<keyword evidence="4" id="KW-1185">Reference proteome</keyword>
<feature type="domain" description="NolW-like" evidence="2">
    <location>
        <begin position="24"/>
        <end position="82"/>
    </location>
</feature>
<gene>
    <name evidence="3" type="ORF">SAMN05216201_106228</name>
</gene>
<feature type="chain" id="PRO_5017245773" evidence="1">
    <location>
        <begin position="21"/>
        <end position="270"/>
    </location>
</feature>
<dbReference type="STRING" id="915471.SAMN05216201_106228"/>
<reference evidence="4" key="1">
    <citation type="submission" date="2016-10" db="EMBL/GenBank/DDBJ databases">
        <authorList>
            <person name="Varghese N."/>
            <person name="Submissions S."/>
        </authorList>
    </citation>
    <scope>NUCLEOTIDE SEQUENCE [LARGE SCALE GENOMIC DNA]</scope>
    <source>
        <strain evidence="4">LMG 25967</strain>
    </source>
</reference>
<organism evidence="3 4">
    <name type="scientific">Pseudomonas linyingensis</name>
    <dbReference type="NCBI Taxonomy" id="915471"/>
    <lineage>
        <taxon>Bacteria</taxon>
        <taxon>Pseudomonadati</taxon>
        <taxon>Pseudomonadota</taxon>
        <taxon>Gammaproteobacteria</taxon>
        <taxon>Pseudomonadales</taxon>
        <taxon>Pseudomonadaceae</taxon>
        <taxon>Pseudomonas</taxon>
    </lineage>
</organism>
<evidence type="ECO:0000259" key="2">
    <source>
        <dbReference type="Pfam" id="PF03958"/>
    </source>
</evidence>
<protein>
    <submittedName>
        <fullName evidence="3">Type II and III secretion system protein</fullName>
    </submittedName>
</protein>
<feature type="signal peptide" evidence="1">
    <location>
        <begin position="1"/>
        <end position="20"/>
    </location>
</feature>
<accession>A0A1H6XVW9</accession>
<evidence type="ECO:0000313" key="3">
    <source>
        <dbReference type="EMBL" id="SEJ28695.1"/>
    </source>
</evidence>
<dbReference type="Gene3D" id="3.30.1370.120">
    <property type="match status" value="1"/>
</dbReference>
<dbReference type="AlphaFoldDB" id="A0A1H6XVW9"/>